<evidence type="ECO:0000313" key="2">
    <source>
        <dbReference type="EMBL" id="MPC52425.1"/>
    </source>
</evidence>
<comment type="caution">
    <text evidence="2">The sequence shown here is derived from an EMBL/GenBank/DDBJ whole genome shotgun (WGS) entry which is preliminary data.</text>
</comment>
<keyword evidence="3" id="KW-1185">Reference proteome</keyword>
<feature type="signal peptide" evidence="1">
    <location>
        <begin position="1"/>
        <end position="20"/>
    </location>
</feature>
<accession>A0A5B7G4U5</accession>
<evidence type="ECO:0000256" key="1">
    <source>
        <dbReference type="SAM" id="SignalP"/>
    </source>
</evidence>
<dbReference type="EMBL" id="VSRR010010873">
    <property type="protein sequence ID" value="MPC52425.1"/>
    <property type="molecule type" value="Genomic_DNA"/>
</dbReference>
<evidence type="ECO:0000313" key="3">
    <source>
        <dbReference type="Proteomes" id="UP000324222"/>
    </source>
</evidence>
<evidence type="ECO:0008006" key="4">
    <source>
        <dbReference type="Google" id="ProtNLM"/>
    </source>
</evidence>
<reference evidence="2 3" key="1">
    <citation type="submission" date="2019-05" db="EMBL/GenBank/DDBJ databases">
        <title>Another draft genome of Portunus trituberculatus and its Hox gene families provides insights of decapod evolution.</title>
        <authorList>
            <person name="Jeong J.-H."/>
            <person name="Song I."/>
            <person name="Kim S."/>
            <person name="Choi T."/>
            <person name="Kim D."/>
            <person name="Ryu S."/>
            <person name="Kim W."/>
        </authorList>
    </citation>
    <scope>NUCLEOTIDE SEQUENCE [LARGE SCALE GENOMIC DNA]</scope>
    <source>
        <tissue evidence="2">Muscle</tissue>
    </source>
</reference>
<keyword evidence="1" id="KW-0732">Signal</keyword>
<proteinExistence type="predicted"/>
<dbReference type="AlphaFoldDB" id="A0A5B7G4U5"/>
<dbReference type="Proteomes" id="UP000324222">
    <property type="component" value="Unassembled WGS sequence"/>
</dbReference>
<name>A0A5B7G4U5_PORTR</name>
<gene>
    <name evidence="2" type="ORF">E2C01_046294</name>
</gene>
<sequence>MLQCLSWKFLIVWWLPSSSPGITVKEHILSLYPFAEISILQGSGSGKTRSRSSHIFSNTPSALITLGSQHYKLAPQV</sequence>
<protein>
    <recommendedName>
        <fullName evidence="4">Secreted protein</fullName>
    </recommendedName>
</protein>
<feature type="chain" id="PRO_5022718145" description="Secreted protein" evidence="1">
    <location>
        <begin position="21"/>
        <end position="77"/>
    </location>
</feature>
<organism evidence="2 3">
    <name type="scientific">Portunus trituberculatus</name>
    <name type="common">Swimming crab</name>
    <name type="synonym">Neptunus trituberculatus</name>
    <dbReference type="NCBI Taxonomy" id="210409"/>
    <lineage>
        <taxon>Eukaryota</taxon>
        <taxon>Metazoa</taxon>
        <taxon>Ecdysozoa</taxon>
        <taxon>Arthropoda</taxon>
        <taxon>Crustacea</taxon>
        <taxon>Multicrustacea</taxon>
        <taxon>Malacostraca</taxon>
        <taxon>Eumalacostraca</taxon>
        <taxon>Eucarida</taxon>
        <taxon>Decapoda</taxon>
        <taxon>Pleocyemata</taxon>
        <taxon>Brachyura</taxon>
        <taxon>Eubrachyura</taxon>
        <taxon>Portunoidea</taxon>
        <taxon>Portunidae</taxon>
        <taxon>Portuninae</taxon>
        <taxon>Portunus</taxon>
    </lineage>
</organism>